<dbReference type="InterPro" id="IPR035906">
    <property type="entry name" value="MetI-like_sf"/>
</dbReference>
<dbReference type="NCBIfam" id="TIGR01726">
    <property type="entry name" value="HEQRo_perm_3TM"/>
    <property type="match status" value="1"/>
</dbReference>
<proteinExistence type="inferred from homology"/>
<dbReference type="InterPro" id="IPR000515">
    <property type="entry name" value="MetI-like"/>
</dbReference>
<name>A0ABV6ACB9_9HYPH</name>
<evidence type="ECO:0000256" key="1">
    <source>
        <dbReference type="ARBA" id="ARBA00003159"/>
    </source>
</evidence>
<evidence type="ECO:0000256" key="4">
    <source>
        <dbReference type="ARBA" id="ARBA00022448"/>
    </source>
</evidence>
<evidence type="ECO:0000313" key="13">
    <source>
        <dbReference type="Proteomes" id="UP001589692"/>
    </source>
</evidence>
<evidence type="ECO:0000256" key="6">
    <source>
        <dbReference type="ARBA" id="ARBA00022692"/>
    </source>
</evidence>
<keyword evidence="6 10" id="KW-0812">Transmembrane</keyword>
<dbReference type="InterPro" id="IPR010065">
    <property type="entry name" value="AA_ABC_transptr_permease_3TM"/>
</dbReference>
<organism evidence="12 13">
    <name type="scientific">Rhizobium puerariae</name>
    <dbReference type="NCBI Taxonomy" id="1585791"/>
    <lineage>
        <taxon>Bacteria</taxon>
        <taxon>Pseudomonadati</taxon>
        <taxon>Pseudomonadota</taxon>
        <taxon>Alphaproteobacteria</taxon>
        <taxon>Hyphomicrobiales</taxon>
        <taxon>Rhizobiaceae</taxon>
        <taxon>Rhizobium/Agrobacterium group</taxon>
        <taxon>Rhizobium</taxon>
    </lineage>
</organism>
<comment type="similarity">
    <text evidence="3">Belongs to the binding-protein-dependent transport system permease family. HisMQ subfamily.</text>
</comment>
<dbReference type="EMBL" id="JBHMAA010000007">
    <property type="protein sequence ID" value="MFB9948258.1"/>
    <property type="molecule type" value="Genomic_DNA"/>
</dbReference>
<keyword evidence="5" id="KW-1003">Cell membrane</keyword>
<gene>
    <name evidence="12" type="ORF">ACFFP0_05325</name>
</gene>
<dbReference type="SUPFAM" id="SSF161098">
    <property type="entry name" value="MetI-like"/>
    <property type="match status" value="1"/>
</dbReference>
<dbReference type="RefSeq" id="WP_377257358.1">
    <property type="nucleotide sequence ID" value="NZ_JBHMAA010000007.1"/>
</dbReference>
<keyword evidence="8 10" id="KW-1133">Transmembrane helix</keyword>
<keyword evidence="13" id="KW-1185">Reference proteome</keyword>
<comment type="caution">
    <text evidence="12">The sequence shown here is derived from an EMBL/GenBank/DDBJ whole genome shotgun (WGS) entry which is preliminary data.</text>
</comment>
<feature type="transmembrane region" description="Helical" evidence="10">
    <location>
        <begin position="127"/>
        <end position="145"/>
    </location>
</feature>
<evidence type="ECO:0000313" key="12">
    <source>
        <dbReference type="EMBL" id="MFB9948258.1"/>
    </source>
</evidence>
<reference evidence="12 13" key="1">
    <citation type="submission" date="2024-09" db="EMBL/GenBank/DDBJ databases">
        <authorList>
            <person name="Sun Q."/>
            <person name="Mori K."/>
        </authorList>
    </citation>
    <scope>NUCLEOTIDE SEQUENCE [LARGE SCALE GENOMIC DNA]</scope>
    <source>
        <strain evidence="12 13">TBRC 4938</strain>
    </source>
</reference>
<feature type="domain" description="ABC transmembrane type-1" evidence="11">
    <location>
        <begin position="14"/>
        <end position="200"/>
    </location>
</feature>
<comment type="function">
    <text evidence="1">Part of the binding-protein-dependent transport system for glutamine; probably responsible for the translocation of the substrate across the membrane.</text>
</comment>
<feature type="transmembrane region" description="Helical" evidence="10">
    <location>
        <begin position="83"/>
        <end position="106"/>
    </location>
</feature>
<evidence type="ECO:0000256" key="7">
    <source>
        <dbReference type="ARBA" id="ARBA00022970"/>
    </source>
</evidence>
<accession>A0ABV6ACB9</accession>
<dbReference type="Proteomes" id="UP001589692">
    <property type="component" value="Unassembled WGS sequence"/>
</dbReference>
<evidence type="ECO:0000256" key="5">
    <source>
        <dbReference type="ARBA" id="ARBA00022475"/>
    </source>
</evidence>
<keyword evidence="4 10" id="KW-0813">Transport</keyword>
<feature type="transmembrane region" description="Helical" evidence="10">
    <location>
        <begin position="187"/>
        <end position="205"/>
    </location>
</feature>
<keyword evidence="9 10" id="KW-0472">Membrane</keyword>
<evidence type="ECO:0000256" key="3">
    <source>
        <dbReference type="ARBA" id="ARBA00010072"/>
    </source>
</evidence>
<evidence type="ECO:0000256" key="2">
    <source>
        <dbReference type="ARBA" id="ARBA00004429"/>
    </source>
</evidence>
<dbReference type="Pfam" id="PF00528">
    <property type="entry name" value="BPD_transp_1"/>
    <property type="match status" value="1"/>
</dbReference>
<dbReference type="InterPro" id="IPR043429">
    <property type="entry name" value="ArtM/GltK/GlnP/TcyL/YhdX-like"/>
</dbReference>
<evidence type="ECO:0000259" key="11">
    <source>
        <dbReference type="PROSITE" id="PS50928"/>
    </source>
</evidence>
<dbReference type="PROSITE" id="PS50928">
    <property type="entry name" value="ABC_TM1"/>
    <property type="match status" value="1"/>
</dbReference>
<feature type="transmembrane region" description="Helical" evidence="10">
    <location>
        <begin position="15"/>
        <end position="38"/>
    </location>
</feature>
<dbReference type="Gene3D" id="1.10.3720.10">
    <property type="entry name" value="MetI-like"/>
    <property type="match status" value="1"/>
</dbReference>
<comment type="subcellular location">
    <subcellularLocation>
        <location evidence="2">Cell inner membrane</location>
        <topology evidence="2">Multi-pass membrane protein</topology>
    </subcellularLocation>
    <subcellularLocation>
        <location evidence="10">Cell membrane</location>
        <topology evidence="10">Multi-pass membrane protein</topology>
    </subcellularLocation>
</comment>
<keyword evidence="7" id="KW-0029">Amino-acid transport</keyword>
<dbReference type="PANTHER" id="PTHR30614">
    <property type="entry name" value="MEMBRANE COMPONENT OF AMINO ACID ABC TRANSPORTER"/>
    <property type="match status" value="1"/>
</dbReference>
<evidence type="ECO:0000256" key="8">
    <source>
        <dbReference type="ARBA" id="ARBA00022989"/>
    </source>
</evidence>
<evidence type="ECO:0000256" key="9">
    <source>
        <dbReference type="ARBA" id="ARBA00023136"/>
    </source>
</evidence>
<dbReference type="PANTHER" id="PTHR30614:SF20">
    <property type="entry name" value="GLUTAMINE TRANSPORT SYSTEM PERMEASE PROTEIN GLNP"/>
    <property type="match status" value="1"/>
</dbReference>
<feature type="transmembrane region" description="Helical" evidence="10">
    <location>
        <begin position="50"/>
        <end position="71"/>
    </location>
</feature>
<evidence type="ECO:0000256" key="10">
    <source>
        <dbReference type="RuleBase" id="RU363032"/>
    </source>
</evidence>
<sequence length="244" mass="26560">MLLIEYKTFLLEGLYQTLLLSLVVAFGGTFVAILLSFGLTQQSRGISRPFYLVVEVLRDIPLMVAVLLTYFVLPNIGLSLDPFWSTSLSISLWGGANGAQIIRAGLMSVPAAQRETAAAFGLRSWKGLLFVILPQAMPVILPPYVSLLTSLVQATSLGAVVGVHELLRSAQVLIEQTTISRGGSPAFVVYGFILVIYFVLCWLISRVGRMFENHFAKPYARQASTTRKPNVAAIAAKPIDLTNA</sequence>
<protein>
    <submittedName>
        <fullName evidence="12">Amino acid ABC transporter permease</fullName>
    </submittedName>
</protein>
<dbReference type="CDD" id="cd06261">
    <property type="entry name" value="TM_PBP2"/>
    <property type="match status" value="1"/>
</dbReference>